<protein>
    <submittedName>
        <fullName evidence="8">Homeobox-domain-containing protein</fullName>
    </submittedName>
</protein>
<dbReference type="SUPFAM" id="SSF46689">
    <property type="entry name" value="Homeodomain-like"/>
    <property type="match status" value="1"/>
</dbReference>
<dbReference type="GO" id="GO:0000981">
    <property type="term" value="F:DNA-binding transcription factor activity, RNA polymerase II-specific"/>
    <property type="evidence" value="ECO:0007669"/>
    <property type="project" value="InterPro"/>
</dbReference>
<keyword evidence="9" id="KW-1185">Reference proteome</keyword>
<feature type="region of interest" description="Disordered" evidence="6">
    <location>
        <begin position="320"/>
        <end position="406"/>
    </location>
</feature>
<dbReference type="CDD" id="cd00086">
    <property type="entry name" value="homeodomain"/>
    <property type="match status" value="1"/>
</dbReference>
<evidence type="ECO:0000256" key="3">
    <source>
        <dbReference type="ARBA" id="ARBA00023242"/>
    </source>
</evidence>
<feature type="compositionally biased region" description="Polar residues" evidence="6">
    <location>
        <begin position="80"/>
        <end position="96"/>
    </location>
</feature>
<feature type="region of interest" description="Disordered" evidence="6">
    <location>
        <begin position="1"/>
        <end position="274"/>
    </location>
</feature>
<name>A0A5C3KSW3_COPMA</name>
<dbReference type="PANTHER" id="PTHR24327:SF41">
    <property type="entry name" value="BRAIN-SPECIFIC HOMEOBOX PROTEIN"/>
    <property type="match status" value="1"/>
</dbReference>
<feature type="compositionally biased region" description="Polar residues" evidence="6">
    <location>
        <begin position="320"/>
        <end position="338"/>
    </location>
</feature>
<dbReference type="GO" id="GO:0000978">
    <property type="term" value="F:RNA polymerase II cis-regulatory region sequence-specific DNA binding"/>
    <property type="evidence" value="ECO:0007669"/>
    <property type="project" value="TreeGrafter"/>
</dbReference>
<dbReference type="Pfam" id="PF00046">
    <property type="entry name" value="Homeodomain"/>
    <property type="match status" value="1"/>
</dbReference>
<feature type="DNA-binding region" description="Homeobox" evidence="4">
    <location>
        <begin position="265"/>
        <end position="324"/>
    </location>
</feature>
<feature type="compositionally biased region" description="Basic and acidic residues" evidence="6">
    <location>
        <begin position="392"/>
        <end position="406"/>
    </location>
</feature>
<dbReference type="InterPro" id="IPR001356">
    <property type="entry name" value="HD"/>
</dbReference>
<evidence type="ECO:0000313" key="9">
    <source>
        <dbReference type="Proteomes" id="UP000307440"/>
    </source>
</evidence>
<sequence length="406" mass="44679">MSTSSSKDRYYTANTLVKSRRSSPGDSQNSLFSFQTGQGGRTTLPSFHSAFPNLPFPGPYPNAYTAPRSSPGRGYDINPQAPQFYQSHWPTGNSPSLAPAYPNYDTTSGHGHDRHSPQPNYATYSSARGTPPLMSNPDPRRLQLPPLATSSSPGGDRWQSSYGMPAPQPYISGNSIRSPAASYPSQYMYPNSNQQSSYTYQDGGYGDLSSLNPQSQPTLYDEMHQGHLHQRPNSPYGRVHGSSQMSSSDYTPPPVSPTSPDEPTIKKKRKRADAAQLKVLNETYARTAFPSTEERHALAKALDMSARSVQIWFQNKRQSMRQTNRQSSTVSPTHQQQFGLPAPQGLGDDISRPSSNYPGASLTLPESQYMGSAQGMSRSHPSLAASAHRRIRSPEEAESHKWNRGY</sequence>
<dbReference type="InterPro" id="IPR017970">
    <property type="entry name" value="Homeobox_CS"/>
</dbReference>
<feature type="compositionally biased region" description="Basic and acidic residues" evidence="6">
    <location>
        <begin position="1"/>
        <end position="10"/>
    </location>
</feature>
<keyword evidence="2 4" id="KW-0371">Homeobox</keyword>
<dbReference type="SMART" id="SM00389">
    <property type="entry name" value="HOX"/>
    <property type="match status" value="1"/>
</dbReference>
<feature type="compositionally biased region" description="Polar residues" evidence="6">
    <location>
        <begin position="117"/>
        <end position="128"/>
    </location>
</feature>
<dbReference type="Gene3D" id="1.10.10.60">
    <property type="entry name" value="Homeodomain-like"/>
    <property type="match status" value="1"/>
</dbReference>
<dbReference type="AlphaFoldDB" id="A0A5C3KSW3"/>
<proteinExistence type="predicted"/>
<evidence type="ECO:0000256" key="5">
    <source>
        <dbReference type="RuleBase" id="RU000682"/>
    </source>
</evidence>
<reference evidence="8 9" key="1">
    <citation type="journal article" date="2019" name="Nat. Ecol. Evol.">
        <title>Megaphylogeny resolves global patterns of mushroom evolution.</title>
        <authorList>
            <person name="Varga T."/>
            <person name="Krizsan K."/>
            <person name="Foldi C."/>
            <person name="Dima B."/>
            <person name="Sanchez-Garcia M."/>
            <person name="Sanchez-Ramirez S."/>
            <person name="Szollosi G.J."/>
            <person name="Szarkandi J.G."/>
            <person name="Papp V."/>
            <person name="Albert L."/>
            <person name="Andreopoulos W."/>
            <person name="Angelini C."/>
            <person name="Antonin V."/>
            <person name="Barry K.W."/>
            <person name="Bougher N.L."/>
            <person name="Buchanan P."/>
            <person name="Buyck B."/>
            <person name="Bense V."/>
            <person name="Catcheside P."/>
            <person name="Chovatia M."/>
            <person name="Cooper J."/>
            <person name="Damon W."/>
            <person name="Desjardin D."/>
            <person name="Finy P."/>
            <person name="Geml J."/>
            <person name="Haridas S."/>
            <person name="Hughes K."/>
            <person name="Justo A."/>
            <person name="Karasinski D."/>
            <person name="Kautmanova I."/>
            <person name="Kiss B."/>
            <person name="Kocsube S."/>
            <person name="Kotiranta H."/>
            <person name="LaButti K.M."/>
            <person name="Lechner B.E."/>
            <person name="Liimatainen K."/>
            <person name="Lipzen A."/>
            <person name="Lukacs Z."/>
            <person name="Mihaltcheva S."/>
            <person name="Morgado L.N."/>
            <person name="Niskanen T."/>
            <person name="Noordeloos M.E."/>
            <person name="Ohm R.A."/>
            <person name="Ortiz-Santana B."/>
            <person name="Ovrebo C."/>
            <person name="Racz N."/>
            <person name="Riley R."/>
            <person name="Savchenko A."/>
            <person name="Shiryaev A."/>
            <person name="Soop K."/>
            <person name="Spirin V."/>
            <person name="Szebenyi C."/>
            <person name="Tomsovsky M."/>
            <person name="Tulloss R.E."/>
            <person name="Uehling J."/>
            <person name="Grigoriev I.V."/>
            <person name="Vagvolgyi C."/>
            <person name="Papp T."/>
            <person name="Martin F.M."/>
            <person name="Miettinen O."/>
            <person name="Hibbett D.S."/>
            <person name="Nagy L.G."/>
        </authorList>
    </citation>
    <scope>NUCLEOTIDE SEQUENCE [LARGE SCALE GENOMIC DNA]</scope>
    <source>
        <strain evidence="8 9">CBS 121175</strain>
    </source>
</reference>
<dbReference type="PROSITE" id="PS50071">
    <property type="entry name" value="HOMEOBOX_2"/>
    <property type="match status" value="1"/>
</dbReference>
<dbReference type="PROSITE" id="PS00027">
    <property type="entry name" value="HOMEOBOX_1"/>
    <property type="match status" value="1"/>
</dbReference>
<evidence type="ECO:0000256" key="1">
    <source>
        <dbReference type="ARBA" id="ARBA00023125"/>
    </source>
</evidence>
<dbReference type="InterPro" id="IPR050460">
    <property type="entry name" value="Distal-less_Homeobox_TF"/>
</dbReference>
<comment type="subcellular location">
    <subcellularLocation>
        <location evidence="4 5">Nucleus</location>
    </subcellularLocation>
</comment>
<feature type="compositionally biased region" description="Polar residues" evidence="6">
    <location>
        <begin position="12"/>
        <end position="46"/>
    </location>
</feature>
<evidence type="ECO:0000256" key="6">
    <source>
        <dbReference type="SAM" id="MobiDB-lite"/>
    </source>
</evidence>
<feature type="compositionally biased region" description="Polar residues" evidence="6">
    <location>
        <begin position="209"/>
        <end position="218"/>
    </location>
</feature>
<evidence type="ECO:0000256" key="4">
    <source>
        <dbReference type="PROSITE-ProRule" id="PRU00108"/>
    </source>
</evidence>
<dbReference type="PANTHER" id="PTHR24327">
    <property type="entry name" value="HOMEOBOX PROTEIN"/>
    <property type="match status" value="1"/>
</dbReference>
<evidence type="ECO:0000256" key="2">
    <source>
        <dbReference type="ARBA" id="ARBA00023155"/>
    </source>
</evidence>
<dbReference type="InterPro" id="IPR009057">
    <property type="entry name" value="Homeodomain-like_sf"/>
</dbReference>
<accession>A0A5C3KSW3</accession>
<dbReference type="OrthoDB" id="6159439at2759"/>
<feature type="domain" description="Homeobox" evidence="7">
    <location>
        <begin position="263"/>
        <end position="323"/>
    </location>
</feature>
<dbReference type="STRING" id="230819.A0A5C3KSW3"/>
<dbReference type="GO" id="GO:0005634">
    <property type="term" value="C:nucleus"/>
    <property type="evidence" value="ECO:0007669"/>
    <property type="project" value="UniProtKB-SubCell"/>
</dbReference>
<keyword evidence="1 4" id="KW-0238">DNA-binding</keyword>
<evidence type="ECO:0000259" key="7">
    <source>
        <dbReference type="PROSITE" id="PS50071"/>
    </source>
</evidence>
<feature type="compositionally biased region" description="Polar residues" evidence="6">
    <location>
        <begin position="171"/>
        <end position="200"/>
    </location>
</feature>
<keyword evidence="3 4" id="KW-0539">Nucleus</keyword>
<gene>
    <name evidence="8" type="ORF">FA15DRAFT_450070</name>
</gene>
<organism evidence="8 9">
    <name type="scientific">Coprinopsis marcescibilis</name>
    <name type="common">Agaric fungus</name>
    <name type="synonym">Psathyrella marcescibilis</name>
    <dbReference type="NCBI Taxonomy" id="230819"/>
    <lineage>
        <taxon>Eukaryota</taxon>
        <taxon>Fungi</taxon>
        <taxon>Dikarya</taxon>
        <taxon>Basidiomycota</taxon>
        <taxon>Agaricomycotina</taxon>
        <taxon>Agaricomycetes</taxon>
        <taxon>Agaricomycetidae</taxon>
        <taxon>Agaricales</taxon>
        <taxon>Agaricineae</taxon>
        <taxon>Psathyrellaceae</taxon>
        <taxon>Coprinopsis</taxon>
    </lineage>
</organism>
<feature type="compositionally biased region" description="Polar residues" evidence="6">
    <location>
        <begin position="352"/>
        <end position="380"/>
    </location>
</feature>
<dbReference type="EMBL" id="ML210214">
    <property type="protein sequence ID" value="TFK23661.1"/>
    <property type="molecule type" value="Genomic_DNA"/>
</dbReference>
<dbReference type="Proteomes" id="UP000307440">
    <property type="component" value="Unassembled WGS sequence"/>
</dbReference>
<evidence type="ECO:0000313" key="8">
    <source>
        <dbReference type="EMBL" id="TFK23661.1"/>
    </source>
</evidence>
<feature type="compositionally biased region" description="Polar residues" evidence="6">
    <location>
        <begin position="148"/>
        <end position="162"/>
    </location>
</feature>